<accession>W7EB03</accession>
<evidence type="ECO:0000313" key="3">
    <source>
        <dbReference type="Proteomes" id="UP000054337"/>
    </source>
</evidence>
<sequence>MNESEYRIGSIPVLYTDATPPSDAGARYKGLNPRTILLSVGYKKEPDCRTWEVETVFEQEIPIPLDDGVIIRADIFRPADTPMVPAVVHCSHYGKSGTGSQGNSRLLGTAEGQDGHEAIEHIAQLPWCTGKVALAENEQLEDDIAMLQKYPVMNDYWLDKRADISLIQCPAYVLASMSTGLHTVGSLRYDCILHRGGMIFIRNAVADFKKSLDHYLKWEDNEWQLTPRARISIISYSNESTSMKSCIERRSNIVQETIENLPFAEWPIPEVNDITLRLSKDGTLQSSSNLVENGQCSYISDAKAENYDADPEELSFAHTFTNQTGLIGSSNAVLFLSCPDHDDLDIFVILRKIDKNGRVLHHINIPFAELKATGDDGINGIEDPIDLPRLNALQYVGPSGILRASHRQIEAGISKHNFPHHKYTSEGKIQPARLVKLEIGIWAAKLQFEAGEKLMLRIGGHDMRLPEFEPLRGKFTTGNKGTHIVHISDEYQSHLVSPF</sequence>
<dbReference type="Pfam" id="PF08530">
    <property type="entry name" value="PepX_C"/>
    <property type="match status" value="1"/>
</dbReference>
<evidence type="ECO:0000259" key="1">
    <source>
        <dbReference type="SMART" id="SM00939"/>
    </source>
</evidence>
<dbReference type="InterPro" id="IPR013736">
    <property type="entry name" value="Xaa-Pro_dipept_C"/>
</dbReference>
<reference evidence="2 3" key="1">
    <citation type="journal article" date="2013" name="PLoS Genet.">
        <title>Comparative genome structure, secondary metabolite, and effector coding capacity across Cochliobolus pathogens.</title>
        <authorList>
            <person name="Condon B.J."/>
            <person name="Leng Y."/>
            <person name="Wu D."/>
            <person name="Bushley K.E."/>
            <person name="Ohm R.A."/>
            <person name="Otillar R."/>
            <person name="Martin J."/>
            <person name="Schackwitz W."/>
            <person name="Grimwood J."/>
            <person name="MohdZainudin N."/>
            <person name="Xue C."/>
            <person name="Wang R."/>
            <person name="Manning V.A."/>
            <person name="Dhillon B."/>
            <person name="Tu Z.J."/>
            <person name="Steffenson B.J."/>
            <person name="Salamov A."/>
            <person name="Sun H."/>
            <person name="Lowry S."/>
            <person name="LaButti K."/>
            <person name="Han J."/>
            <person name="Copeland A."/>
            <person name="Lindquist E."/>
            <person name="Barry K."/>
            <person name="Schmutz J."/>
            <person name="Baker S.E."/>
            <person name="Ciuffetti L.M."/>
            <person name="Grigoriev I.V."/>
            <person name="Zhong S."/>
            <person name="Turgeon B.G."/>
        </authorList>
    </citation>
    <scope>NUCLEOTIDE SEQUENCE [LARGE SCALE GENOMIC DNA]</scope>
    <source>
        <strain evidence="2 3">FI3</strain>
    </source>
</reference>
<name>W7EB03_BIPV3</name>
<dbReference type="SUPFAM" id="SSF49785">
    <property type="entry name" value="Galactose-binding domain-like"/>
    <property type="match status" value="1"/>
</dbReference>
<dbReference type="SUPFAM" id="SSF53474">
    <property type="entry name" value="alpha/beta-Hydrolases"/>
    <property type="match status" value="1"/>
</dbReference>
<dbReference type="HOGENOM" id="CLU_015590_3_0_1"/>
<feature type="domain" description="Xaa-Pro dipeptidyl-peptidase C-terminal" evidence="1">
    <location>
        <begin position="209"/>
        <end position="496"/>
    </location>
</feature>
<dbReference type="InterPro" id="IPR008979">
    <property type="entry name" value="Galactose-bd-like_sf"/>
</dbReference>
<proteinExistence type="predicted"/>
<organism evidence="2 3">
    <name type="scientific">Bipolaris victoriae (strain FI3)</name>
    <name type="common">Victoria blight of oats agent</name>
    <name type="synonym">Cochliobolus victoriae</name>
    <dbReference type="NCBI Taxonomy" id="930091"/>
    <lineage>
        <taxon>Eukaryota</taxon>
        <taxon>Fungi</taxon>
        <taxon>Dikarya</taxon>
        <taxon>Ascomycota</taxon>
        <taxon>Pezizomycotina</taxon>
        <taxon>Dothideomycetes</taxon>
        <taxon>Pleosporomycetidae</taxon>
        <taxon>Pleosporales</taxon>
        <taxon>Pleosporineae</taxon>
        <taxon>Pleosporaceae</taxon>
        <taxon>Bipolaris</taxon>
    </lineage>
</organism>
<dbReference type="Proteomes" id="UP000054337">
    <property type="component" value="Unassembled WGS sequence"/>
</dbReference>
<gene>
    <name evidence="2" type="ORF">COCVIDRAFT_18358</name>
</gene>
<dbReference type="EMBL" id="KI968771">
    <property type="protein sequence ID" value="EUN24199.1"/>
    <property type="molecule type" value="Genomic_DNA"/>
</dbReference>
<dbReference type="Gene3D" id="2.60.120.260">
    <property type="entry name" value="Galactose-binding domain-like"/>
    <property type="match status" value="1"/>
</dbReference>
<dbReference type="Gene3D" id="3.40.50.1820">
    <property type="entry name" value="alpha/beta hydrolase"/>
    <property type="match status" value="1"/>
</dbReference>
<protein>
    <recommendedName>
        <fullName evidence="1">Xaa-Pro dipeptidyl-peptidase C-terminal domain-containing protein</fullName>
    </recommendedName>
</protein>
<dbReference type="RefSeq" id="XP_014553769.1">
    <property type="nucleotide sequence ID" value="XM_014698283.1"/>
</dbReference>
<evidence type="ECO:0000313" key="2">
    <source>
        <dbReference type="EMBL" id="EUN24199.1"/>
    </source>
</evidence>
<dbReference type="SMART" id="SM00939">
    <property type="entry name" value="PepX_C"/>
    <property type="match status" value="1"/>
</dbReference>
<dbReference type="GO" id="GO:0008239">
    <property type="term" value="F:dipeptidyl-peptidase activity"/>
    <property type="evidence" value="ECO:0007669"/>
    <property type="project" value="InterPro"/>
</dbReference>
<keyword evidence="3" id="KW-1185">Reference proteome</keyword>
<dbReference type="OrthoDB" id="2578740at2759"/>
<dbReference type="InterPro" id="IPR029058">
    <property type="entry name" value="AB_hydrolase_fold"/>
</dbReference>
<dbReference type="AlphaFoldDB" id="W7EB03"/>
<dbReference type="GeneID" id="26252170"/>